<evidence type="ECO:0000313" key="1">
    <source>
        <dbReference type="EMBL" id="CRZ16590.1"/>
    </source>
</evidence>
<dbReference type="InterPro" id="IPR008183">
    <property type="entry name" value="Aldose_1/G6P_1-epimerase"/>
</dbReference>
<dbReference type="CDD" id="cd01081">
    <property type="entry name" value="Aldose_epim"/>
    <property type="match status" value="1"/>
</dbReference>
<dbReference type="SUPFAM" id="SSF74650">
    <property type="entry name" value="Galactose mutarotase-like"/>
    <property type="match status" value="1"/>
</dbReference>
<keyword evidence="2" id="KW-1185">Reference proteome</keyword>
<dbReference type="GO" id="GO:0030246">
    <property type="term" value="F:carbohydrate binding"/>
    <property type="evidence" value="ECO:0007669"/>
    <property type="project" value="InterPro"/>
</dbReference>
<proteinExistence type="predicted"/>
<dbReference type="GO" id="GO:0016853">
    <property type="term" value="F:isomerase activity"/>
    <property type="evidence" value="ECO:0007669"/>
    <property type="project" value="InterPro"/>
</dbReference>
<organism evidence="1 2">
    <name type="scientific">Mycolicibacterium neworleansense</name>
    <dbReference type="NCBI Taxonomy" id="146018"/>
    <lineage>
        <taxon>Bacteria</taxon>
        <taxon>Bacillati</taxon>
        <taxon>Actinomycetota</taxon>
        <taxon>Actinomycetes</taxon>
        <taxon>Mycobacteriales</taxon>
        <taxon>Mycobacteriaceae</taxon>
        <taxon>Mycolicibacterium</taxon>
    </lineage>
</organism>
<dbReference type="Gene3D" id="2.70.98.10">
    <property type="match status" value="1"/>
</dbReference>
<sequence>MAAVQPVTLSDPSSSLTATYVPAAGMICTSLADGDVEYLGQRRGLQAYLTDGKTMGIPILYPWANRLSANEYRANDTAVTLTPGVNGVRGDANGAPMHGVLAASPDWQVIENTENALTADLDWGAVPARLATFPFPHRLTMAVTLADRTLTVSTTVAPTAEQPVPLCYGYHPYVTVPGVPRQDWQLQTPTMRHLLVDDRGLPTGESRDWPGGPGRLDATELDDGFDGVEPGAVFALSGGSQRVEVTFEAGYRAAQLFAPGNDSVVGIEPMAAPTDALRGGKYTMAAPGSPETATFSIRVG</sequence>
<dbReference type="STRING" id="146018.BN2156_03460"/>
<dbReference type="EMBL" id="CWKH01000002">
    <property type="protein sequence ID" value="CRZ16590.1"/>
    <property type="molecule type" value="Genomic_DNA"/>
</dbReference>
<reference evidence="2" key="1">
    <citation type="submission" date="2015-07" db="EMBL/GenBank/DDBJ databases">
        <authorList>
            <person name="Urmite Genomes"/>
        </authorList>
    </citation>
    <scope>NUCLEOTIDE SEQUENCE [LARGE SCALE GENOMIC DNA]</scope>
    <source>
        <strain evidence="2">type strain: ATCC 49404</strain>
    </source>
</reference>
<accession>A0A0H5RQZ4</accession>
<dbReference type="OrthoDB" id="4739604at2"/>
<dbReference type="InterPro" id="IPR014718">
    <property type="entry name" value="GH-type_carb-bd"/>
</dbReference>
<evidence type="ECO:0000313" key="2">
    <source>
        <dbReference type="Proteomes" id="UP000199147"/>
    </source>
</evidence>
<dbReference type="GO" id="GO:0005975">
    <property type="term" value="P:carbohydrate metabolic process"/>
    <property type="evidence" value="ECO:0007669"/>
    <property type="project" value="InterPro"/>
</dbReference>
<dbReference type="InterPro" id="IPR011013">
    <property type="entry name" value="Gal_mutarotase_sf_dom"/>
</dbReference>
<dbReference type="AlphaFoldDB" id="A0A0H5RQZ4"/>
<dbReference type="RefSeq" id="WP_090516248.1">
    <property type="nucleotide sequence ID" value="NZ_CWKH01000002.1"/>
</dbReference>
<protein>
    <submittedName>
        <fullName evidence="1">Aldose 1-epimerase</fullName>
    </submittedName>
</protein>
<dbReference type="Proteomes" id="UP000199147">
    <property type="component" value="Unassembled WGS sequence"/>
</dbReference>
<gene>
    <name evidence="1" type="ORF">BN2156_03460</name>
</gene>
<dbReference type="Pfam" id="PF01263">
    <property type="entry name" value="Aldose_epim"/>
    <property type="match status" value="1"/>
</dbReference>
<name>A0A0H5RQZ4_9MYCO</name>